<keyword evidence="3" id="KW-1185">Reference proteome</keyword>
<evidence type="ECO:0000256" key="1">
    <source>
        <dbReference type="SAM" id="MobiDB-lite"/>
    </source>
</evidence>
<feature type="compositionally biased region" description="Low complexity" evidence="1">
    <location>
        <begin position="36"/>
        <end position="45"/>
    </location>
</feature>
<dbReference type="AlphaFoldDB" id="A0ABD2I9D0"/>
<evidence type="ECO:0000313" key="2">
    <source>
        <dbReference type="EMBL" id="KAL3074567.1"/>
    </source>
</evidence>
<reference evidence="2 3" key="1">
    <citation type="submission" date="2024-10" db="EMBL/GenBank/DDBJ databases">
        <authorList>
            <person name="Kim D."/>
        </authorList>
    </citation>
    <scope>NUCLEOTIDE SEQUENCE [LARGE SCALE GENOMIC DNA]</scope>
    <source>
        <strain evidence="2">BH-2024</strain>
    </source>
</reference>
<comment type="caution">
    <text evidence="2">The sequence shown here is derived from an EMBL/GenBank/DDBJ whole genome shotgun (WGS) entry which is preliminary data.</text>
</comment>
<gene>
    <name evidence="2" type="ORF">niasHT_034904</name>
</gene>
<organism evidence="2 3">
    <name type="scientific">Heterodera trifolii</name>
    <dbReference type="NCBI Taxonomy" id="157864"/>
    <lineage>
        <taxon>Eukaryota</taxon>
        <taxon>Metazoa</taxon>
        <taxon>Ecdysozoa</taxon>
        <taxon>Nematoda</taxon>
        <taxon>Chromadorea</taxon>
        <taxon>Rhabditida</taxon>
        <taxon>Tylenchina</taxon>
        <taxon>Tylenchomorpha</taxon>
        <taxon>Tylenchoidea</taxon>
        <taxon>Heteroderidae</taxon>
        <taxon>Heteroderinae</taxon>
        <taxon>Heterodera</taxon>
    </lineage>
</organism>
<evidence type="ECO:0000313" key="3">
    <source>
        <dbReference type="Proteomes" id="UP001620626"/>
    </source>
</evidence>
<name>A0ABD2I9D0_9BILA</name>
<sequence length="98" mass="10859">MGIPAIRSVAVIPANNRADIRQGSITSIATGIRAESQGQSSNSSRNRVDSRRAANQHFGNPRFRPYSTNRPNHRPSPNIGRPPGRSNWADSAKWNRNR</sequence>
<proteinExistence type="predicted"/>
<dbReference type="EMBL" id="JBICBT010001296">
    <property type="protein sequence ID" value="KAL3074567.1"/>
    <property type="molecule type" value="Genomic_DNA"/>
</dbReference>
<dbReference type="Proteomes" id="UP001620626">
    <property type="component" value="Unassembled WGS sequence"/>
</dbReference>
<protein>
    <submittedName>
        <fullName evidence="2">Uncharacterized protein</fullName>
    </submittedName>
</protein>
<accession>A0ABD2I9D0</accession>
<feature type="region of interest" description="Disordered" evidence="1">
    <location>
        <begin position="31"/>
        <end position="98"/>
    </location>
</feature>